<evidence type="ECO:0000313" key="2">
    <source>
        <dbReference type="Proteomes" id="UP000609323"/>
    </source>
</evidence>
<dbReference type="Proteomes" id="UP000609323">
    <property type="component" value="Unassembled WGS sequence"/>
</dbReference>
<evidence type="ECO:0000313" key="1">
    <source>
        <dbReference type="EMBL" id="GGA49069.1"/>
    </source>
</evidence>
<gene>
    <name evidence="1" type="ORF">GCM10010917_37960</name>
</gene>
<dbReference type="RefSeq" id="WP_174704785.1">
    <property type="nucleotide sequence ID" value="NZ_BMHF01000018.1"/>
</dbReference>
<comment type="caution">
    <text evidence="1">The sequence shown here is derived from an EMBL/GenBank/DDBJ whole genome shotgun (WGS) entry which is preliminary data.</text>
</comment>
<name>A0ABQ1GRL9_9BACL</name>
<protein>
    <submittedName>
        <fullName evidence="1">Uncharacterized protein</fullName>
    </submittedName>
</protein>
<keyword evidence="2" id="KW-1185">Reference proteome</keyword>
<proteinExistence type="predicted"/>
<reference evidence="2" key="1">
    <citation type="journal article" date="2019" name="Int. J. Syst. Evol. Microbiol.">
        <title>The Global Catalogue of Microorganisms (GCM) 10K type strain sequencing project: providing services to taxonomists for standard genome sequencing and annotation.</title>
        <authorList>
            <consortium name="The Broad Institute Genomics Platform"/>
            <consortium name="The Broad Institute Genome Sequencing Center for Infectious Disease"/>
            <person name="Wu L."/>
            <person name="Ma J."/>
        </authorList>
    </citation>
    <scope>NUCLEOTIDE SEQUENCE [LARGE SCALE GENOMIC DNA]</scope>
    <source>
        <strain evidence="2">CGMCC 1.15044</strain>
    </source>
</reference>
<organism evidence="1 2">
    <name type="scientific">Paenibacillus physcomitrellae</name>
    <dbReference type="NCBI Taxonomy" id="1619311"/>
    <lineage>
        <taxon>Bacteria</taxon>
        <taxon>Bacillati</taxon>
        <taxon>Bacillota</taxon>
        <taxon>Bacilli</taxon>
        <taxon>Bacillales</taxon>
        <taxon>Paenibacillaceae</taxon>
        <taxon>Paenibacillus</taxon>
    </lineage>
</organism>
<accession>A0ABQ1GRL9</accession>
<dbReference type="EMBL" id="BMHF01000018">
    <property type="protein sequence ID" value="GGA49069.1"/>
    <property type="molecule type" value="Genomic_DNA"/>
</dbReference>
<sequence length="58" mass="6548">MKGSYTKVYKYKVDRNHFIVIKIYQNAFARTQNGNALASNAVNVKIFKPATAKPRSGK</sequence>